<protein>
    <submittedName>
        <fullName evidence="1">Uncharacterized protein</fullName>
    </submittedName>
</protein>
<comment type="caution">
    <text evidence="1">The sequence shown here is derived from an EMBL/GenBank/DDBJ whole genome shotgun (WGS) entry which is preliminary data.</text>
</comment>
<reference evidence="1 2" key="1">
    <citation type="journal article" date="2016" name="Nat. Commun.">
        <title>Extremotolerant tardigrade genome and improved radiotolerance of human cultured cells by tardigrade-unique protein.</title>
        <authorList>
            <person name="Hashimoto T."/>
            <person name="Horikawa D.D."/>
            <person name="Saito Y."/>
            <person name="Kuwahara H."/>
            <person name="Kozuka-Hata H."/>
            <person name="Shin-I T."/>
            <person name="Minakuchi Y."/>
            <person name="Ohishi K."/>
            <person name="Motoyama A."/>
            <person name="Aizu T."/>
            <person name="Enomoto A."/>
            <person name="Kondo K."/>
            <person name="Tanaka S."/>
            <person name="Hara Y."/>
            <person name="Koshikawa S."/>
            <person name="Sagara H."/>
            <person name="Miura T."/>
            <person name="Yokobori S."/>
            <person name="Miyagawa K."/>
            <person name="Suzuki Y."/>
            <person name="Kubo T."/>
            <person name="Oyama M."/>
            <person name="Kohara Y."/>
            <person name="Fujiyama A."/>
            <person name="Arakawa K."/>
            <person name="Katayama T."/>
            <person name="Toyoda A."/>
            <person name="Kunieda T."/>
        </authorList>
    </citation>
    <scope>NUCLEOTIDE SEQUENCE [LARGE SCALE GENOMIC DNA]</scope>
    <source>
        <strain evidence="1 2">YOKOZUNA-1</strain>
    </source>
</reference>
<proteinExistence type="predicted"/>
<dbReference type="AlphaFoldDB" id="A0A1D1UZS4"/>
<dbReference type="Proteomes" id="UP000186922">
    <property type="component" value="Unassembled WGS sequence"/>
</dbReference>
<name>A0A1D1UZS4_RAMVA</name>
<gene>
    <name evidence="1" type="primary">RvY_06799-1</name>
    <name evidence="1" type="synonym">RvY_06799.1</name>
    <name evidence="1" type="ORF">RvY_06799</name>
</gene>
<organism evidence="1 2">
    <name type="scientific">Ramazzottius varieornatus</name>
    <name type="common">Water bear</name>
    <name type="synonym">Tardigrade</name>
    <dbReference type="NCBI Taxonomy" id="947166"/>
    <lineage>
        <taxon>Eukaryota</taxon>
        <taxon>Metazoa</taxon>
        <taxon>Ecdysozoa</taxon>
        <taxon>Tardigrada</taxon>
        <taxon>Eutardigrada</taxon>
        <taxon>Parachela</taxon>
        <taxon>Hypsibioidea</taxon>
        <taxon>Ramazzottiidae</taxon>
        <taxon>Ramazzottius</taxon>
    </lineage>
</organism>
<evidence type="ECO:0000313" key="2">
    <source>
        <dbReference type="Proteomes" id="UP000186922"/>
    </source>
</evidence>
<dbReference type="EMBL" id="BDGG01000003">
    <property type="protein sequence ID" value="GAU95124.1"/>
    <property type="molecule type" value="Genomic_DNA"/>
</dbReference>
<accession>A0A1D1UZS4</accession>
<keyword evidence="2" id="KW-1185">Reference proteome</keyword>
<evidence type="ECO:0000313" key="1">
    <source>
        <dbReference type="EMBL" id="GAU95124.1"/>
    </source>
</evidence>
<sequence length="66" mass="7180">MFRCSPSDSHAGDIWVSAALFAYERLQVKCSGNESEFGDPAGKVKMRMRSGVTGIKEHDAGNHLPV</sequence>